<dbReference type="GeneID" id="5233967"/>
<evidence type="ECO:0000313" key="10">
    <source>
        <dbReference type="EMBL" id="EDK43777.1"/>
    </source>
</evidence>
<feature type="compositionally biased region" description="Basic and acidic residues" evidence="6">
    <location>
        <begin position="327"/>
        <end position="336"/>
    </location>
</feature>
<dbReference type="PANTHER" id="PTHR12802:SF41">
    <property type="entry name" value="BRAHMA ASSOCIATED PROTEIN 155 KDA"/>
    <property type="match status" value="1"/>
</dbReference>
<dbReference type="eggNOG" id="KOG1279">
    <property type="taxonomic scope" value="Eukaryota"/>
</dbReference>
<feature type="compositionally biased region" description="Basic and acidic residues" evidence="6">
    <location>
        <begin position="368"/>
        <end position="388"/>
    </location>
</feature>
<feature type="compositionally biased region" description="Low complexity" evidence="6">
    <location>
        <begin position="524"/>
        <end position="551"/>
    </location>
</feature>
<feature type="region of interest" description="Disordered" evidence="6">
    <location>
        <begin position="767"/>
        <end position="845"/>
    </location>
</feature>
<feature type="compositionally biased region" description="Basic and acidic residues" evidence="6">
    <location>
        <begin position="966"/>
        <end position="978"/>
    </location>
</feature>
<evidence type="ECO:0000256" key="3">
    <source>
        <dbReference type="ARBA" id="ARBA00023163"/>
    </source>
</evidence>
<dbReference type="AlphaFoldDB" id="A5DX69"/>
<keyword evidence="2" id="KW-0238">DNA-binding</keyword>
<feature type="domain" description="SWIRM" evidence="8">
    <location>
        <begin position="611"/>
        <end position="708"/>
    </location>
</feature>
<feature type="region of interest" description="Disordered" evidence="6">
    <location>
        <begin position="1"/>
        <end position="161"/>
    </location>
</feature>
<dbReference type="PROSITE" id="PS51293">
    <property type="entry name" value="SANT"/>
    <property type="match status" value="1"/>
</dbReference>
<organism evidence="10 11">
    <name type="scientific">Lodderomyces elongisporus (strain ATCC 11503 / CBS 2605 / JCM 1781 / NBRC 1676 / NRRL YB-4239)</name>
    <name type="common">Yeast</name>
    <name type="synonym">Saccharomyces elongisporus</name>
    <dbReference type="NCBI Taxonomy" id="379508"/>
    <lineage>
        <taxon>Eukaryota</taxon>
        <taxon>Fungi</taxon>
        <taxon>Dikarya</taxon>
        <taxon>Ascomycota</taxon>
        <taxon>Saccharomycotina</taxon>
        <taxon>Pichiomycetes</taxon>
        <taxon>Debaryomycetaceae</taxon>
        <taxon>Candida/Lodderomyces clade</taxon>
        <taxon>Lodderomyces</taxon>
    </lineage>
</organism>
<evidence type="ECO:0000259" key="7">
    <source>
        <dbReference type="PROSITE" id="PS50090"/>
    </source>
</evidence>
<dbReference type="GO" id="GO:0045893">
    <property type="term" value="P:positive regulation of DNA-templated transcription"/>
    <property type="evidence" value="ECO:0007669"/>
    <property type="project" value="TreeGrafter"/>
</dbReference>
<feature type="compositionally biased region" description="Low complexity" evidence="6">
    <location>
        <begin position="256"/>
        <end position="272"/>
    </location>
</feature>
<dbReference type="InterPro" id="IPR032451">
    <property type="entry name" value="SMARCC_C"/>
</dbReference>
<evidence type="ECO:0000256" key="5">
    <source>
        <dbReference type="SAM" id="Coils"/>
    </source>
</evidence>
<feature type="coiled-coil region" evidence="5">
    <location>
        <begin position="1069"/>
        <end position="1099"/>
    </location>
</feature>
<evidence type="ECO:0000256" key="1">
    <source>
        <dbReference type="ARBA" id="ARBA00023015"/>
    </source>
</evidence>
<keyword evidence="5" id="KW-0175">Coiled coil</keyword>
<feature type="compositionally biased region" description="Polar residues" evidence="6">
    <location>
        <begin position="134"/>
        <end position="159"/>
    </location>
</feature>
<dbReference type="PROSITE" id="PS50934">
    <property type="entry name" value="SWIRM"/>
    <property type="match status" value="1"/>
</dbReference>
<dbReference type="SUPFAM" id="SSF46689">
    <property type="entry name" value="Homeodomain-like"/>
    <property type="match status" value="2"/>
</dbReference>
<dbReference type="InterPro" id="IPR007526">
    <property type="entry name" value="SWIRM"/>
</dbReference>
<dbReference type="HOGENOM" id="CLU_004447_2_0_1"/>
<evidence type="ECO:0000259" key="8">
    <source>
        <dbReference type="PROSITE" id="PS50934"/>
    </source>
</evidence>
<feature type="compositionally biased region" description="Polar residues" evidence="6">
    <location>
        <begin position="552"/>
        <end position="569"/>
    </location>
</feature>
<evidence type="ECO:0000256" key="6">
    <source>
        <dbReference type="SAM" id="MobiDB-lite"/>
    </source>
</evidence>
<proteinExistence type="predicted"/>
<feature type="compositionally biased region" description="Basic and acidic residues" evidence="6">
    <location>
        <begin position="787"/>
        <end position="822"/>
    </location>
</feature>
<feature type="compositionally biased region" description="Low complexity" evidence="6">
    <location>
        <begin position="37"/>
        <end position="55"/>
    </location>
</feature>
<dbReference type="OrthoDB" id="118550at2759"/>
<dbReference type="FunCoup" id="A5DX69">
    <property type="interactions" value="1005"/>
</dbReference>
<dbReference type="PANTHER" id="PTHR12802">
    <property type="entry name" value="SWI/SNF COMPLEX-RELATED"/>
    <property type="match status" value="1"/>
</dbReference>
<dbReference type="InterPro" id="IPR001005">
    <property type="entry name" value="SANT/Myb"/>
</dbReference>
<protein>
    <recommendedName>
        <fullName evidence="12">SWI/SNF complex subunit SWI3</fullName>
    </recommendedName>
</protein>
<gene>
    <name evidence="10" type="ORF">LELG_01956</name>
</gene>
<evidence type="ECO:0000256" key="4">
    <source>
        <dbReference type="ARBA" id="ARBA00023242"/>
    </source>
</evidence>
<dbReference type="VEuPathDB" id="FungiDB:LELG_01956"/>
<evidence type="ECO:0000313" key="11">
    <source>
        <dbReference type="Proteomes" id="UP000001996"/>
    </source>
</evidence>
<dbReference type="InterPro" id="IPR017884">
    <property type="entry name" value="SANT_dom"/>
</dbReference>
<feature type="region of interest" description="Disordered" evidence="6">
    <location>
        <begin position="1159"/>
        <end position="1189"/>
    </location>
</feature>
<dbReference type="SMART" id="SM00717">
    <property type="entry name" value="SANT"/>
    <property type="match status" value="1"/>
</dbReference>
<feature type="compositionally biased region" description="Basic and acidic residues" evidence="6">
    <location>
        <begin position="767"/>
        <end position="776"/>
    </location>
</feature>
<keyword evidence="4" id="KW-0539">Nucleus</keyword>
<dbReference type="Pfam" id="PF04433">
    <property type="entry name" value="SWIRM"/>
    <property type="match status" value="1"/>
</dbReference>
<dbReference type="PROSITE" id="PS50090">
    <property type="entry name" value="MYB_LIKE"/>
    <property type="match status" value="1"/>
</dbReference>
<dbReference type="GO" id="GO:0003677">
    <property type="term" value="F:DNA binding"/>
    <property type="evidence" value="ECO:0007669"/>
    <property type="project" value="UniProtKB-KW"/>
</dbReference>
<keyword evidence="1" id="KW-0805">Transcription regulation</keyword>
<dbReference type="GO" id="GO:0042393">
    <property type="term" value="F:histone binding"/>
    <property type="evidence" value="ECO:0007669"/>
    <property type="project" value="TreeGrafter"/>
</dbReference>
<feature type="compositionally biased region" description="Polar residues" evidence="6">
    <location>
        <begin position="349"/>
        <end position="360"/>
    </location>
</feature>
<evidence type="ECO:0000256" key="2">
    <source>
        <dbReference type="ARBA" id="ARBA00023125"/>
    </source>
</evidence>
<sequence length="1203" mass="134262">MSSPSTEEKIRQAEVINDESIGKEASDVPPQTIAGENNNNNNNSVNNSVNSDINNTAASENQDLFRTDVGVPSGNVDEKQLEEMDQLREANNELPPDSEIDSLSHLNSDKLNETGNLDKELASLVQPGEEKENTSNNFENNVDSYTVNGQEGNEVNFDNASKADMKINQDYATNENRKADEVVEDILPSIPNDQVPEDIEFSDLHLAAETKKIDDPDLKEEPVVGTKTNADADADSDTNEVTPTEPVGELVNSGAQNQQEQQEQNEEQINNNADVETDTKLDEVKDADSKLGLGTNDFGSQLAIDNDKGGNETGTKIDTSQQLEQPEQAKKLEQAKQLEQPEQPELSKQPEQTQQPQLSYTGAEGMQEYEKEELSQEAGENKVLKEIQADDPSFDADYNMDGANDDGDDDDDDNNRKSDFSIENSFLPSDSEPRDEDTEMMNVEDQVKNEVPTADSFTNDISNANPNTDLNANQHIDTDTNSEFVLVESQTQSQPQQNDVPSFAKETNNSTSNNEVKKEPFSSNTPTATANNNNNNDKININTNNNTNTNIGSPSAGSAETKNGSGNVASESSESSRTHGLDANESEDIVDDDTEEQSTKVAPKYKQTHLIVVPSYSGWFNMTKIHKIEKESLPEFFDTMHPSKSPKLYVNYRNFMINSYRLNPNEFLTLTSCRRNLVGDVGTLMRVHRFLNKWGLINYQVRPQFKPGYAAEKQPNGQLIELPYTGDYHVRLDTPRGLFPFDTSRVPPERIDINKLKNILLLESESGDKNKSETKNSDVQAAGSLIENEKDKENDKKNVQGRDNHSIKINTDIHDREKRRASEQGVDGQSHQIKKQKTKERALSDDWTSDEVSKLTNAVKEYKDDWYQIANAVGTNKTPQQCVLKFLKMPLEDRFNDLECNPKTIQELLKFASNYPINSVDNPVLANLVFMTRIVDSEVAKAASEAACKAMDECINRKIKAVYGSDDKNKADEQRRELNTGSDVKVESVCSSEVNGEKEDKDSDETNTQTKETKGQESNKPEVNDARNTDEKDAIATTFGIVGGRSHLFSSYEEREMHKISTNIINHELAKVETKLSKIEELEKIYERERQNLSKQQELNFMDRLALTKSTIGIIKKLEDACDMLESGDKKPEDIKSLISDAKELLYKPTKQLFEDVRSGLSQGGTSGSNSNNKNSNGNGNMQDDDFKPLSMTAPQAFKVWVP</sequence>
<feature type="compositionally biased region" description="Basic and acidic residues" evidence="6">
    <location>
        <begin position="277"/>
        <end position="289"/>
    </location>
</feature>
<evidence type="ECO:0008006" key="12">
    <source>
        <dbReference type="Google" id="ProtNLM"/>
    </source>
</evidence>
<feature type="compositionally biased region" description="Basic and acidic residues" evidence="6">
    <location>
        <begin position="209"/>
        <end position="222"/>
    </location>
</feature>
<feature type="compositionally biased region" description="Acidic residues" evidence="6">
    <location>
        <begin position="403"/>
        <end position="413"/>
    </location>
</feature>
<accession>A5DX69</accession>
<dbReference type="CDD" id="cd00167">
    <property type="entry name" value="SANT"/>
    <property type="match status" value="1"/>
</dbReference>
<dbReference type="STRING" id="379508.A5DX69"/>
<feature type="region of interest" description="Disordered" evidence="6">
    <location>
        <begin position="966"/>
        <end position="1032"/>
    </location>
</feature>
<feature type="region of interest" description="Disordered" evidence="6">
    <location>
        <begin position="209"/>
        <end position="602"/>
    </location>
</feature>
<dbReference type="Proteomes" id="UP000001996">
    <property type="component" value="Unassembled WGS sequence"/>
</dbReference>
<evidence type="ECO:0000259" key="9">
    <source>
        <dbReference type="PROSITE" id="PS51293"/>
    </source>
</evidence>
<dbReference type="GO" id="GO:0016514">
    <property type="term" value="C:SWI/SNF complex"/>
    <property type="evidence" value="ECO:0007669"/>
    <property type="project" value="TreeGrafter"/>
</dbReference>
<feature type="compositionally biased region" description="Polar residues" evidence="6">
    <location>
        <begin position="455"/>
        <end position="514"/>
    </location>
</feature>
<feature type="compositionally biased region" description="Basic and acidic residues" evidence="6">
    <location>
        <begin position="107"/>
        <end position="121"/>
    </location>
</feature>
<dbReference type="KEGG" id="lel:PVL30_001927"/>
<dbReference type="InterPro" id="IPR009057">
    <property type="entry name" value="Homeodomain-like_sf"/>
</dbReference>
<feature type="compositionally biased region" description="Basic and acidic residues" evidence="6">
    <location>
        <begin position="76"/>
        <end position="91"/>
    </location>
</feature>
<feature type="domain" description="Myb-like" evidence="7">
    <location>
        <begin position="839"/>
        <end position="890"/>
    </location>
</feature>
<dbReference type="Gene3D" id="1.10.10.60">
    <property type="entry name" value="Homeodomain-like"/>
    <property type="match status" value="1"/>
</dbReference>
<feature type="compositionally biased region" description="Basic and acidic residues" evidence="6">
    <location>
        <begin position="1011"/>
        <end position="1032"/>
    </location>
</feature>
<feature type="compositionally biased region" description="Basic and acidic residues" evidence="6">
    <location>
        <begin position="1"/>
        <end position="12"/>
    </location>
</feature>
<feature type="domain" description="SANT" evidence="9">
    <location>
        <begin position="842"/>
        <end position="894"/>
    </location>
</feature>
<reference evidence="10 11" key="1">
    <citation type="journal article" date="2009" name="Nature">
        <title>Evolution of pathogenicity and sexual reproduction in eight Candida genomes.</title>
        <authorList>
            <person name="Butler G."/>
            <person name="Rasmussen M.D."/>
            <person name="Lin M.F."/>
            <person name="Santos M.A."/>
            <person name="Sakthikumar S."/>
            <person name="Munro C.A."/>
            <person name="Rheinbay E."/>
            <person name="Grabherr M."/>
            <person name="Forche A."/>
            <person name="Reedy J.L."/>
            <person name="Agrafioti I."/>
            <person name="Arnaud M.B."/>
            <person name="Bates S."/>
            <person name="Brown A.J."/>
            <person name="Brunke S."/>
            <person name="Costanzo M.C."/>
            <person name="Fitzpatrick D.A."/>
            <person name="de Groot P.W."/>
            <person name="Harris D."/>
            <person name="Hoyer L.L."/>
            <person name="Hube B."/>
            <person name="Klis F.M."/>
            <person name="Kodira C."/>
            <person name="Lennard N."/>
            <person name="Logue M.E."/>
            <person name="Martin R."/>
            <person name="Neiman A.M."/>
            <person name="Nikolaou E."/>
            <person name="Quail M.A."/>
            <person name="Quinn J."/>
            <person name="Santos M.C."/>
            <person name="Schmitzberger F.F."/>
            <person name="Sherlock G."/>
            <person name="Shah P."/>
            <person name="Silverstein K.A."/>
            <person name="Skrzypek M.S."/>
            <person name="Soll D."/>
            <person name="Staggs R."/>
            <person name="Stansfield I."/>
            <person name="Stumpf M.P."/>
            <person name="Sudbery P.E."/>
            <person name="Srikantha T."/>
            <person name="Zeng Q."/>
            <person name="Berman J."/>
            <person name="Berriman M."/>
            <person name="Heitman J."/>
            <person name="Gow N.A."/>
            <person name="Lorenz M.C."/>
            <person name="Birren B.W."/>
            <person name="Kellis M."/>
            <person name="Cuomo C.A."/>
        </authorList>
    </citation>
    <scope>NUCLEOTIDE SEQUENCE [LARGE SCALE GENOMIC DNA]</scope>
    <source>
        <strain evidence="11">ATCC 11503 / BCRC 21390 / CBS 2605 / JCM 1781 / NBRC 1676 / NRRL YB-4239</strain>
    </source>
</reference>
<dbReference type="Gene3D" id="1.10.10.10">
    <property type="entry name" value="Winged helix-like DNA-binding domain superfamily/Winged helix DNA-binding domain"/>
    <property type="match status" value="1"/>
</dbReference>
<name>A5DX69_LODEL</name>
<dbReference type="InterPro" id="IPR036388">
    <property type="entry name" value="WH-like_DNA-bd_sf"/>
</dbReference>
<feature type="compositionally biased region" description="Acidic residues" evidence="6">
    <location>
        <begin position="584"/>
        <end position="596"/>
    </location>
</feature>
<dbReference type="OMA" id="AMDECIN"/>
<dbReference type="FunFam" id="1.10.10.10:FF:000020">
    <property type="entry name" value="SWI/SNF complex subunit SMARCC2 isoform c"/>
    <property type="match status" value="1"/>
</dbReference>
<dbReference type="EMBL" id="CH981525">
    <property type="protein sequence ID" value="EDK43777.1"/>
    <property type="molecule type" value="Genomic_DNA"/>
</dbReference>
<dbReference type="Pfam" id="PF16495">
    <property type="entry name" value="SWIRM-assoc_1"/>
    <property type="match status" value="1"/>
</dbReference>
<dbReference type="Pfam" id="PF00249">
    <property type="entry name" value="Myb_DNA-binding"/>
    <property type="match status" value="1"/>
</dbReference>
<feature type="compositionally biased region" description="Low complexity" evidence="6">
    <location>
        <begin position="1168"/>
        <end position="1181"/>
    </location>
</feature>
<dbReference type="InParanoid" id="A5DX69"/>
<keyword evidence="11" id="KW-1185">Reference proteome</keyword>
<keyword evidence="3" id="KW-0804">Transcription</keyword>
<feature type="compositionally biased region" description="Polar residues" evidence="6">
    <location>
        <begin position="313"/>
        <end position="325"/>
    </location>
</feature>